<keyword evidence="8" id="KW-1185">Reference proteome</keyword>
<dbReference type="Gene3D" id="1.20.1560.10">
    <property type="entry name" value="ABC transporter type 1, transmembrane domain"/>
    <property type="match status" value="1"/>
</dbReference>
<dbReference type="PANTHER" id="PTHR43394">
    <property type="entry name" value="ATP-DEPENDENT PERMEASE MDL1, MITOCHONDRIAL"/>
    <property type="match status" value="1"/>
</dbReference>
<proteinExistence type="predicted"/>
<name>A0A1E5LDA0_9BACI</name>
<reference evidence="7 8" key="1">
    <citation type="submission" date="2016-08" db="EMBL/GenBank/DDBJ databases">
        <title>Genome of Bacillus solimangrovi GH2-4.</title>
        <authorList>
            <person name="Lim S."/>
            <person name="Kim B.-C."/>
        </authorList>
    </citation>
    <scope>NUCLEOTIDE SEQUENCE [LARGE SCALE GENOMIC DNA]</scope>
    <source>
        <strain evidence="7 8">GH2-4</strain>
    </source>
</reference>
<evidence type="ECO:0000313" key="8">
    <source>
        <dbReference type="Proteomes" id="UP000095209"/>
    </source>
</evidence>
<dbReference type="Proteomes" id="UP000095209">
    <property type="component" value="Unassembled WGS sequence"/>
</dbReference>
<evidence type="ECO:0000256" key="3">
    <source>
        <dbReference type="ARBA" id="ARBA00022989"/>
    </source>
</evidence>
<keyword evidence="2 5" id="KW-0812">Transmembrane</keyword>
<dbReference type="SUPFAM" id="SSF90123">
    <property type="entry name" value="ABC transporter transmembrane region"/>
    <property type="match status" value="1"/>
</dbReference>
<keyword evidence="3 5" id="KW-1133">Transmembrane helix</keyword>
<comment type="subcellular location">
    <subcellularLocation>
        <location evidence="1">Cell membrane</location>
        <topology evidence="1">Multi-pass membrane protein</topology>
    </subcellularLocation>
</comment>
<organism evidence="7 8">
    <name type="scientific">Bacillus solimangrovi</name>
    <dbReference type="NCBI Taxonomy" id="1305675"/>
    <lineage>
        <taxon>Bacteria</taxon>
        <taxon>Bacillati</taxon>
        <taxon>Bacillota</taxon>
        <taxon>Bacilli</taxon>
        <taxon>Bacillales</taxon>
        <taxon>Bacillaceae</taxon>
        <taxon>Bacillus</taxon>
    </lineage>
</organism>
<keyword evidence="4 5" id="KW-0472">Membrane</keyword>
<evidence type="ECO:0000256" key="4">
    <source>
        <dbReference type="ARBA" id="ARBA00023136"/>
    </source>
</evidence>
<evidence type="ECO:0000259" key="6">
    <source>
        <dbReference type="PROSITE" id="PS50929"/>
    </source>
</evidence>
<dbReference type="OrthoDB" id="9770415at2"/>
<feature type="transmembrane region" description="Helical" evidence="5">
    <location>
        <begin position="21"/>
        <end position="45"/>
    </location>
</feature>
<comment type="caution">
    <text evidence="7">The sequence shown here is derived from an EMBL/GenBank/DDBJ whole genome shotgun (WGS) entry which is preliminary data.</text>
</comment>
<dbReference type="EMBL" id="MJEH01000036">
    <property type="protein sequence ID" value="OEH92053.1"/>
    <property type="molecule type" value="Genomic_DNA"/>
</dbReference>
<dbReference type="RefSeq" id="WP_069717905.1">
    <property type="nucleotide sequence ID" value="NZ_MJEH01000036.1"/>
</dbReference>
<evidence type="ECO:0000256" key="2">
    <source>
        <dbReference type="ARBA" id="ARBA00022692"/>
    </source>
</evidence>
<evidence type="ECO:0000313" key="7">
    <source>
        <dbReference type="EMBL" id="OEH92053.1"/>
    </source>
</evidence>
<feature type="transmembrane region" description="Helical" evidence="5">
    <location>
        <begin position="57"/>
        <end position="83"/>
    </location>
</feature>
<evidence type="ECO:0000256" key="5">
    <source>
        <dbReference type="SAM" id="Phobius"/>
    </source>
</evidence>
<dbReference type="GO" id="GO:0005886">
    <property type="term" value="C:plasma membrane"/>
    <property type="evidence" value="ECO:0007669"/>
    <property type="project" value="UniProtKB-SubCell"/>
</dbReference>
<sequence length="135" mass="15291">MNKTSSFLHMWKISNVSKKALIIPLLITVISSILSLITSLLVMQIMDNLEDYIDYDLIVIGIILLVVSTILSAVSSFLLSRVAERIVLNIRKKLWAKALDLPLSFYQKKRSGEIVSRLTNDTTGIVDITYSFRFL</sequence>
<protein>
    <recommendedName>
        <fullName evidence="6">ABC transmembrane type-1 domain-containing protein</fullName>
    </recommendedName>
</protein>
<dbReference type="InterPro" id="IPR039421">
    <property type="entry name" value="Type_1_exporter"/>
</dbReference>
<dbReference type="PANTHER" id="PTHR43394:SF1">
    <property type="entry name" value="ATP-BINDING CASSETTE SUB-FAMILY B MEMBER 10, MITOCHONDRIAL"/>
    <property type="match status" value="1"/>
</dbReference>
<dbReference type="InterPro" id="IPR011527">
    <property type="entry name" value="ABC1_TM_dom"/>
</dbReference>
<feature type="domain" description="ABC transmembrane type-1" evidence="6">
    <location>
        <begin position="25"/>
        <end position="135"/>
    </location>
</feature>
<gene>
    <name evidence="7" type="ORF">BFG57_16900</name>
</gene>
<dbReference type="InterPro" id="IPR036640">
    <property type="entry name" value="ABC1_TM_sf"/>
</dbReference>
<evidence type="ECO:0000256" key="1">
    <source>
        <dbReference type="ARBA" id="ARBA00004651"/>
    </source>
</evidence>
<accession>A0A1E5LDA0</accession>
<dbReference type="PROSITE" id="PS50929">
    <property type="entry name" value="ABC_TM1F"/>
    <property type="match status" value="1"/>
</dbReference>
<dbReference type="GO" id="GO:0015421">
    <property type="term" value="F:ABC-type oligopeptide transporter activity"/>
    <property type="evidence" value="ECO:0007669"/>
    <property type="project" value="TreeGrafter"/>
</dbReference>
<dbReference type="AlphaFoldDB" id="A0A1E5LDA0"/>
<dbReference type="GO" id="GO:0005524">
    <property type="term" value="F:ATP binding"/>
    <property type="evidence" value="ECO:0007669"/>
    <property type="project" value="InterPro"/>
</dbReference>
<dbReference type="STRING" id="1305675.BFG57_16900"/>
<dbReference type="Pfam" id="PF00664">
    <property type="entry name" value="ABC_membrane"/>
    <property type="match status" value="1"/>
</dbReference>